<protein>
    <submittedName>
        <fullName evidence="1">Uncharacterized protein</fullName>
    </submittedName>
</protein>
<dbReference type="EMBL" id="HE796684">
    <property type="protein sequence ID" value="CCH03560.1"/>
    <property type="molecule type" value="Genomic_DNA"/>
</dbReference>
<dbReference type="HOGENOM" id="CLU_1376355_0_0_10"/>
<organism evidence="1 2">
    <name type="scientific">Fibrella aestuarina BUZ 2</name>
    <dbReference type="NCBI Taxonomy" id="1166018"/>
    <lineage>
        <taxon>Bacteria</taxon>
        <taxon>Pseudomonadati</taxon>
        <taxon>Bacteroidota</taxon>
        <taxon>Cytophagia</taxon>
        <taxon>Cytophagales</taxon>
        <taxon>Spirosomataceae</taxon>
        <taxon>Fibrella</taxon>
    </lineage>
</organism>
<dbReference type="KEGG" id="fae:FAES_pFAES01066"/>
<dbReference type="Proteomes" id="UP000011058">
    <property type="component" value="Plasmid pFAES01"/>
</dbReference>
<dbReference type="AlphaFoldDB" id="I0KHF7"/>
<name>I0KHF7_9BACT</name>
<dbReference type="eggNOG" id="ENOG5033X6K">
    <property type="taxonomic scope" value="Bacteria"/>
</dbReference>
<proteinExistence type="predicted"/>
<geneLocation type="plasmid" evidence="1 2">
    <name>pFAES01</name>
</geneLocation>
<sequence length="198" mass="20966">MFTQLNRVLALVITSISLFTAQGCKPSDNTNPLSADKQQEQSANAAVRLSGNYACVRLQLDNGYTEGRGQLKGVGYSAMVRAKGDSVQLALTGDGTAGAFNGLDLGTYAVDAKSSGGSAPTYFTIKKNILTDYNAVTVVDRSVDGKQITYSFPISLFQFLPGTAKAGQFTPVKASDIFTATQKVVGIFTLERTITIAN</sequence>
<keyword evidence="1" id="KW-0614">Plasmid</keyword>
<evidence type="ECO:0000313" key="1">
    <source>
        <dbReference type="EMBL" id="CCH03560.1"/>
    </source>
</evidence>
<accession>I0KHF7</accession>
<keyword evidence="2" id="KW-1185">Reference proteome</keyword>
<dbReference type="PROSITE" id="PS51257">
    <property type="entry name" value="PROKAR_LIPOPROTEIN"/>
    <property type="match status" value="1"/>
</dbReference>
<dbReference type="RefSeq" id="WP_015056740.1">
    <property type="nucleotide sequence ID" value="NC_019012.1"/>
</dbReference>
<evidence type="ECO:0000313" key="2">
    <source>
        <dbReference type="Proteomes" id="UP000011058"/>
    </source>
</evidence>
<reference evidence="1 2" key="1">
    <citation type="journal article" date="2012" name="J. Bacteriol.">
        <title>Genome Sequence of Fibrella aestuarina BUZ 2T, a Filamentous Marine Bacterium.</title>
        <authorList>
            <person name="Filippini M."/>
            <person name="Qi W."/>
            <person name="Blom J."/>
            <person name="Goesmann A."/>
            <person name="Smits T.H."/>
            <person name="Bagheri H.C."/>
        </authorList>
    </citation>
    <scope>NUCLEOTIDE SEQUENCE [LARGE SCALE GENOMIC DNA]</scope>
    <source>
        <strain evidence="2">BUZ 2T</strain>
        <plasmid evidence="1 2">pFAES01</plasmid>
    </source>
</reference>
<gene>
    <name evidence="1" type="ORF">FAES_pFAES01066</name>
</gene>